<comment type="caution">
    <text evidence="2">The sequence shown here is derived from an EMBL/GenBank/DDBJ whole genome shotgun (WGS) entry which is preliminary data.</text>
</comment>
<organism evidence="2 3">
    <name type="scientific">Candidatus Defluviibacterium haderslevense</name>
    <dbReference type="NCBI Taxonomy" id="2981993"/>
    <lineage>
        <taxon>Bacteria</taxon>
        <taxon>Pseudomonadati</taxon>
        <taxon>Bacteroidota</taxon>
        <taxon>Saprospiria</taxon>
        <taxon>Saprospirales</taxon>
        <taxon>Saprospiraceae</taxon>
        <taxon>Candidatus Defluviibacterium</taxon>
    </lineage>
</organism>
<proteinExistence type="predicted"/>
<name>A0A9D7S9X6_9BACT</name>
<evidence type="ECO:0000313" key="2">
    <source>
        <dbReference type="EMBL" id="MBK9717938.1"/>
    </source>
</evidence>
<evidence type="ECO:0000259" key="1">
    <source>
        <dbReference type="Pfam" id="PF01551"/>
    </source>
</evidence>
<dbReference type="CDD" id="cd12797">
    <property type="entry name" value="M23_peptidase"/>
    <property type="match status" value="1"/>
</dbReference>
<dbReference type="InterPro" id="IPR011055">
    <property type="entry name" value="Dup_hybrid_motif"/>
</dbReference>
<accession>A0A9D7S9X6</accession>
<dbReference type="EMBL" id="JADKFW010000005">
    <property type="protein sequence ID" value="MBK9717938.1"/>
    <property type="molecule type" value="Genomic_DNA"/>
</dbReference>
<dbReference type="SUPFAM" id="SSF51261">
    <property type="entry name" value="Duplicated hybrid motif"/>
    <property type="match status" value="1"/>
</dbReference>
<evidence type="ECO:0000313" key="3">
    <source>
        <dbReference type="Proteomes" id="UP000808349"/>
    </source>
</evidence>
<dbReference type="GO" id="GO:0004222">
    <property type="term" value="F:metalloendopeptidase activity"/>
    <property type="evidence" value="ECO:0007669"/>
    <property type="project" value="TreeGrafter"/>
</dbReference>
<gene>
    <name evidence="2" type="ORF">IPO85_10550</name>
</gene>
<dbReference type="Proteomes" id="UP000808349">
    <property type="component" value="Unassembled WGS sequence"/>
</dbReference>
<dbReference type="InterPro" id="IPR050570">
    <property type="entry name" value="Cell_wall_metabolism_enzyme"/>
</dbReference>
<feature type="domain" description="M23ase beta-sheet core" evidence="1">
    <location>
        <begin position="154"/>
        <end position="244"/>
    </location>
</feature>
<sequence>MKNIVLIFICSLAIQYCYSQNYFVTDIEGRDQVLAISTGSAFGRIKAADNYNLLATLLGDNPTAQLEPGQSLIDPVNLTMGGVNFNLQPFVYRESGNSRMKNLPIGSKLSQFLSDPLQGEKFDLTLPFTDKRVALSDRSAFIRLGNDGPGSDYHTAIDFDRTDDLSKGFDIIAAADGIVLSNPSDGQPIVLLHTTPKGKVFITIYQHLNPSSKSHLNDGDTIKRGDKLGFLQEGGYTHLHFAVAVRVDGGFVGKVMVPERYYLIDPFGVYDYRKNYQSSTTYNYLPNNDLTNIVAGIKGVNVFMTNPINGSFFYKDEDCVSFDPNKLVIKKLSSNQFRIESGNHLMKIFSTMEEAGNALQIIKRNGYTKSCFIGRPNPSFEYYK</sequence>
<dbReference type="Gene3D" id="2.70.70.10">
    <property type="entry name" value="Glucose Permease (Domain IIA)"/>
    <property type="match status" value="1"/>
</dbReference>
<dbReference type="PANTHER" id="PTHR21666:SF270">
    <property type="entry name" value="MUREIN HYDROLASE ACTIVATOR ENVC"/>
    <property type="match status" value="1"/>
</dbReference>
<dbReference type="AlphaFoldDB" id="A0A9D7S9X6"/>
<dbReference type="InterPro" id="IPR016047">
    <property type="entry name" value="M23ase_b-sheet_dom"/>
</dbReference>
<protein>
    <submittedName>
        <fullName evidence="2">M23 family metallopeptidase</fullName>
    </submittedName>
</protein>
<dbReference type="Pfam" id="PF01551">
    <property type="entry name" value="Peptidase_M23"/>
    <property type="match status" value="1"/>
</dbReference>
<dbReference type="PANTHER" id="PTHR21666">
    <property type="entry name" value="PEPTIDASE-RELATED"/>
    <property type="match status" value="1"/>
</dbReference>
<reference evidence="2 3" key="1">
    <citation type="submission" date="2020-10" db="EMBL/GenBank/DDBJ databases">
        <title>Connecting structure to function with the recovery of over 1000 high-quality activated sludge metagenome-assembled genomes encoding full-length rRNA genes using long-read sequencing.</title>
        <authorList>
            <person name="Singleton C.M."/>
            <person name="Petriglieri F."/>
            <person name="Kristensen J.M."/>
            <person name="Kirkegaard R.H."/>
            <person name="Michaelsen T.Y."/>
            <person name="Andersen M.H."/>
            <person name="Karst S.M."/>
            <person name="Dueholm M.S."/>
            <person name="Nielsen P.H."/>
            <person name="Albertsen M."/>
        </authorList>
    </citation>
    <scope>NUCLEOTIDE SEQUENCE [LARGE SCALE GENOMIC DNA]</scope>
    <source>
        <strain evidence="2">Ribe_18-Q3-R11-54_BAT3C.373</strain>
    </source>
</reference>